<dbReference type="Proteomes" id="UP001596417">
    <property type="component" value="Unassembled WGS sequence"/>
</dbReference>
<feature type="domain" description="Nudix hydrolase" evidence="3">
    <location>
        <begin position="44"/>
        <end position="179"/>
    </location>
</feature>
<comment type="cofactor">
    <cofactor evidence="1">
        <name>Mg(2+)</name>
        <dbReference type="ChEBI" id="CHEBI:18420"/>
    </cofactor>
</comment>
<sequence>MTDSDDLAWETLDARTAYECPGFTITNESVRLPDGTESDFDYLTEPAAVVVLPFTTDAEVVIIDEWRQAVSRVNRSLPTGGVEPDDENLEAAARRELREETGYEADRMEQLCSIEPANGIANSVLHYFVAHDCESTSEQELDFNESIRVRTTTIDKLLNAISTDEVQDGRAVLGVLYYQMYAAGSVGR</sequence>
<evidence type="ECO:0000313" key="4">
    <source>
        <dbReference type="EMBL" id="MFC7190367.1"/>
    </source>
</evidence>
<protein>
    <submittedName>
        <fullName evidence="4">NUDIX hydrolase</fullName>
        <ecNumber evidence="4">3.6.-.-</ecNumber>
    </submittedName>
</protein>
<dbReference type="CDD" id="cd03424">
    <property type="entry name" value="NUDIX_ADPRase_Nudt5_UGPPase_Nudt14"/>
    <property type="match status" value="1"/>
</dbReference>
<dbReference type="Gene3D" id="3.90.79.10">
    <property type="entry name" value="Nucleoside Triphosphate Pyrophosphohydrolase"/>
    <property type="match status" value="1"/>
</dbReference>
<name>A0ABD5YR10_9EURY</name>
<evidence type="ECO:0000313" key="5">
    <source>
        <dbReference type="Proteomes" id="UP001596417"/>
    </source>
</evidence>
<dbReference type="GO" id="GO:0016787">
    <property type="term" value="F:hydrolase activity"/>
    <property type="evidence" value="ECO:0007669"/>
    <property type="project" value="UniProtKB-KW"/>
</dbReference>
<evidence type="ECO:0000256" key="2">
    <source>
        <dbReference type="ARBA" id="ARBA00022801"/>
    </source>
</evidence>
<keyword evidence="2 4" id="KW-0378">Hydrolase</keyword>
<dbReference type="GeneID" id="76199968"/>
<dbReference type="PANTHER" id="PTHR11839:SF18">
    <property type="entry name" value="NUDIX HYDROLASE DOMAIN-CONTAINING PROTEIN"/>
    <property type="match status" value="1"/>
</dbReference>
<dbReference type="PROSITE" id="PS51462">
    <property type="entry name" value="NUDIX"/>
    <property type="match status" value="1"/>
</dbReference>
<evidence type="ECO:0000256" key="1">
    <source>
        <dbReference type="ARBA" id="ARBA00001946"/>
    </source>
</evidence>
<dbReference type="PANTHER" id="PTHR11839">
    <property type="entry name" value="UDP/ADP-SUGAR PYROPHOSPHATASE"/>
    <property type="match status" value="1"/>
</dbReference>
<dbReference type="InterPro" id="IPR015797">
    <property type="entry name" value="NUDIX_hydrolase-like_dom_sf"/>
</dbReference>
<dbReference type="AlphaFoldDB" id="A0ABD5YR10"/>
<dbReference type="EMBL" id="JBHTAX010000001">
    <property type="protein sequence ID" value="MFC7190367.1"/>
    <property type="molecule type" value="Genomic_DNA"/>
</dbReference>
<gene>
    <name evidence="4" type="ORF">ACFQL7_11230</name>
</gene>
<dbReference type="Pfam" id="PF00293">
    <property type="entry name" value="NUDIX"/>
    <property type="match status" value="1"/>
</dbReference>
<dbReference type="RefSeq" id="WP_264556120.1">
    <property type="nucleotide sequence ID" value="NZ_CP109979.1"/>
</dbReference>
<dbReference type="SUPFAM" id="SSF55811">
    <property type="entry name" value="Nudix"/>
    <property type="match status" value="1"/>
</dbReference>
<reference evidence="4 5" key="1">
    <citation type="journal article" date="2019" name="Int. J. Syst. Evol. Microbiol.">
        <title>The Global Catalogue of Microorganisms (GCM) 10K type strain sequencing project: providing services to taxonomists for standard genome sequencing and annotation.</title>
        <authorList>
            <consortium name="The Broad Institute Genomics Platform"/>
            <consortium name="The Broad Institute Genome Sequencing Center for Infectious Disease"/>
            <person name="Wu L."/>
            <person name="Ma J."/>
        </authorList>
    </citation>
    <scope>NUCLEOTIDE SEQUENCE [LARGE SCALE GENOMIC DNA]</scope>
    <source>
        <strain evidence="4 5">RDMS1</strain>
    </source>
</reference>
<keyword evidence="5" id="KW-1185">Reference proteome</keyword>
<dbReference type="InterPro" id="IPR020084">
    <property type="entry name" value="NUDIX_hydrolase_CS"/>
</dbReference>
<dbReference type="PROSITE" id="PS00893">
    <property type="entry name" value="NUDIX_BOX"/>
    <property type="match status" value="1"/>
</dbReference>
<dbReference type="InterPro" id="IPR000086">
    <property type="entry name" value="NUDIX_hydrolase_dom"/>
</dbReference>
<organism evidence="4 5">
    <name type="scientific">Halocatena marina</name>
    <dbReference type="NCBI Taxonomy" id="2934937"/>
    <lineage>
        <taxon>Archaea</taxon>
        <taxon>Methanobacteriati</taxon>
        <taxon>Methanobacteriota</taxon>
        <taxon>Stenosarchaea group</taxon>
        <taxon>Halobacteria</taxon>
        <taxon>Halobacteriales</taxon>
        <taxon>Natronomonadaceae</taxon>
        <taxon>Halocatena</taxon>
    </lineage>
</organism>
<proteinExistence type="predicted"/>
<evidence type="ECO:0000259" key="3">
    <source>
        <dbReference type="PROSITE" id="PS51462"/>
    </source>
</evidence>
<dbReference type="EC" id="3.6.-.-" evidence="4"/>
<comment type="caution">
    <text evidence="4">The sequence shown here is derived from an EMBL/GenBank/DDBJ whole genome shotgun (WGS) entry which is preliminary data.</text>
</comment>
<accession>A0ABD5YR10</accession>